<keyword evidence="1" id="KW-0328">Glycosyltransferase</keyword>
<dbReference type="RefSeq" id="WP_004320074.1">
    <property type="nucleotide sequence ID" value="NZ_CP012543.1"/>
</dbReference>
<proteinExistence type="predicted"/>
<keyword evidence="1" id="KW-0808">Transferase</keyword>
<gene>
    <name evidence="1" type="ORF">CRECT_0476</name>
</gene>
<evidence type="ECO:0000313" key="1">
    <source>
        <dbReference type="EMBL" id="QCD46167.1"/>
    </source>
</evidence>
<dbReference type="Gene3D" id="3.40.50.2020">
    <property type="match status" value="1"/>
</dbReference>
<dbReference type="SUPFAM" id="SSF53271">
    <property type="entry name" value="PRTase-like"/>
    <property type="match status" value="1"/>
</dbReference>
<protein>
    <submittedName>
        <fullName evidence="1">Putative phosphoribosyltransferase</fullName>
    </submittedName>
</protein>
<dbReference type="EMBL" id="CP012543">
    <property type="protein sequence ID" value="QCD46167.1"/>
    <property type="molecule type" value="Genomic_DNA"/>
</dbReference>
<sequence length="236" mass="26853">MGDYRDFMFENQLEAAEKLLEILPKKELVAGEYLMICGSINSVIMVDSVARGLNLSYEILFCERIFAPNNPECEIAMVSEKDDVVLNDELIRSFGISYDFVYGEADRKYDEKILKNVYKFRKGNLIGDLKDRNILLIDEGCETGLTALTCLKTLMRERVKSVTYATPLIAADVAAAMAPLVDEIYAVHKITNFIEVDFYYENKIEPKPETVLSILEESPFYIPLQKQGDNRVCSIQ</sequence>
<organism evidence="1 2">
    <name type="scientific">Campylobacter rectus</name>
    <name type="common">Wolinella recta</name>
    <dbReference type="NCBI Taxonomy" id="203"/>
    <lineage>
        <taxon>Bacteria</taxon>
        <taxon>Pseudomonadati</taxon>
        <taxon>Campylobacterota</taxon>
        <taxon>Epsilonproteobacteria</taxon>
        <taxon>Campylobacterales</taxon>
        <taxon>Campylobacteraceae</taxon>
        <taxon>Campylobacter</taxon>
    </lineage>
</organism>
<dbReference type="GO" id="GO:0016757">
    <property type="term" value="F:glycosyltransferase activity"/>
    <property type="evidence" value="ECO:0007669"/>
    <property type="project" value="UniProtKB-KW"/>
</dbReference>
<name>A0A6G5QKR0_CAMRE</name>
<dbReference type="CDD" id="cd06223">
    <property type="entry name" value="PRTases_typeI"/>
    <property type="match status" value="1"/>
</dbReference>
<dbReference type="Proteomes" id="UP000502377">
    <property type="component" value="Chromosome"/>
</dbReference>
<evidence type="ECO:0000313" key="2">
    <source>
        <dbReference type="Proteomes" id="UP000502377"/>
    </source>
</evidence>
<dbReference type="AlphaFoldDB" id="A0A6G5QKR0"/>
<dbReference type="KEGG" id="crx:CRECT_0476"/>
<accession>A0A6G5QKR0</accession>
<dbReference type="InterPro" id="IPR029057">
    <property type="entry name" value="PRTase-like"/>
</dbReference>
<dbReference type="InterPro" id="IPR000836">
    <property type="entry name" value="PRTase_dom"/>
</dbReference>
<reference evidence="1 2" key="1">
    <citation type="submission" date="2016-07" db="EMBL/GenBank/DDBJ databases">
        <title>Comparative genomics of the Campylobacter concisus group.</title>
        <authorList>
            <person name="Miller W.G."/>
            <person name="Yee E."/>
            <person name="Chapman M.H."/>
            <person name="Huynh S."/>
            <person name="Bono J.L."/>
            <person name="On S.L.W."/>
            <person name="StLeger J."/>
            <person name="Foster G."/>
            <person name="Parker C.T."/>
        </authorList>
    </citation>
    <scope>NUCLEOTIDE SEQUENCE [LARGE SCALE GENOMIC DNA]</scope>
    <source>
        <strain evidence="1 2">ATCC 33238</strain>
    </source>
</reference>
<dbReference type="Gene3D" id="3.30.1310.20">
    <property type="entry name" value="PRTase-like"/>
    <property type="match status" value="1"/>
</dbReference>